<feature type="compositionally biased region" description="Low complexity" evidence="1">
    <location>
        <begin position="9"/>
        <end position="23"/>
    </location>
</feature>
<reference evidence="3" key="1">
    <citation type="journal article" date="2011" name="Nature">
        <title>Genome sequence and analysis of the tuber crop potato.</title>
        <authorList>
            <consortium name="The Potato Genome Sequencing Consortium"/>
        </authorList>
    </citation>
    <scope>NUCLEOTIDE SEQUENCE [LARGE SCALE GENOMIC DNA]</scope>
    <source>
        <strain evidence="3">cv. DM1-3 516 R44</strain>
    </source>
</reference>
<feature type="region of interest" description="Disordered" evidence="1">
    <location>
        <begin position="1"/>
        <end position="57"/>
    </location>
</feature>
<protein>
    <submittedName>
        <fullName evidence="2">Uncharacterized protein</fullName>
    </submittedName>
</protein>
<sequence length="157" mass="18072">MTPCFNFKPNPNLLPSSRPPHLLRPNRLRSHQASTGSYKREQPTITKIPKSTPPISLDLHNAANPELLRDCEQLETIRPPNRPHSSLAPPVTTKTQIQQNPKSTPNSDDIVNNQKSCQFFYLNGKSKRSWKKEKGKEDDKKGRKLLWQREIKLERDS</sequence>
<dbReference type="AlphaFoldDB" id="M1DK15"/>
<organism evidence="2 3">
    <name type="scientific">Solanum tuberosum</name>
    <name type="common">Potato</name>
    <dbReference type="NCBI Taxonomy" id="4113"/>
    <lineage>
        <taxon>Eukaryota</taxon>
        <taxon>Viridiplantae</taxon>
        <taxon>Streptophyta</taxon>
        <taxon>Embryophyta</taxon>
        <taxon>Tracheophyta</taxon>
        <taxon>Spermatophyta</taxon>
        <taxon>Magnoliopsida</taxon>
        <taxon>eudicotyledons</taxon>
        <taxon>Gunneridae</taxon>
        <taxon>Pentapetalae</taxon>
        <taxon>asterids</taxon>
        <taxon>lamiids</taxon>
        <taxon>Solanales</taxon>
        <taxon>Solanaceae</taxon>
        <taxon>Solanoideae</taxon>
        <taxon>Solaneae</taxon>
        <taxon>Solanum</taxon>
    </lineage>
</organism>
<proteinExistence type="predicted"/>
<evidence type="ECO:0000256" key="1">
    <source>
        <dbReference type="SAM" id="MobiDB-lite"/>
    </source>
</evidence>
<reference evidence="2" key="2">
    <citation type="submission" date="2015-06" db="UniProtKB">
        <authorList>
            <consortium name="EnsemblPlants"/>
        </authorList>
    </citation>
    <scope>IDENTIFICATION</scope>
    <source>
        <strain evidence="2">DM1-3 516 R44</strain>
    </source>
</reference>
<feature type="compositionally biased region" description="Low complexity" evidence="1">
    <location>
        <begin position="43"/>
        <end position="56"/>
    </location>
</feature>
<accession>M1DK15</accession>
<dbReference type="InParanoid" id="M1DK15"/>
<keyword evidence="3" id="KW-1185">Reference proteome</keyword>
<dbReference type="PaxDb" id="4113-PGSC0003DMT400090279"/>
<feature type="region of interest" description="Disordered" evidence="1">
    <location>
        <begin position="76"/>
        <end position="112"/>
    </location>
</feature>
<feature type="compositionally biased region" description="Polar residues" evidence="1">
    <location>
        <begin position="92"/>
        <end position="112"/>
    </location>
</feature>
<dbReference type="Gramene" id="PGSC0003DMT400090279">
    <property type="protein sequence ID" value="PGSC0003DMT400090279"/>
    <property type="gene ID" value="PGSC0003DMG400039850"/>
</dbReference>
<name>M1DK15_SOLTU</name>
<dbReference type="EnsemblPlants" id="PGSC0003DMT400090279">
    <property type="protein sequence ID" value="PGSC0003DMT400090279"/>
    <property type="gene ID" value="PGSC0003DMG400039850"/>
</dbReference>
<dbReference type="HOGENOM" id="CLU_1680981_0_0_1"/>
<dbReference type="Proteomes" id="UP000011115">
    <property type="component" value="Unassembled WGS sequence"/>
</dbReference>
<evidence type="ECO:0000313" key="2">
    <source>
        <dbReference type="EnsemblPlants" id="PGSC0003DMT400090279"/>
    </source>
</evidence>
<evidence type="ECO:0000313" key="3">
    <source>
        <dbReference type="Proteomes" id="UP000011115"/>
    </source>
</evidence>